<sequence length="124" mass="13675">MVATKRPTSPDASGLDYLKWPPSTKKKKSNPKINSASIVECQQHGINFPAEQMGRSSSAEEGTSGLGKINFAFNSNIDCGRRLLEDFGKDGAQTMIATNIARCSRRCLSQMAPLTKRKKEQRQK</sequence>
<reference evidence="2 3" key="1">
    <citation type="submission" date="2021-06" db="EMBL/GenBank/DDBJ databases">
        <title>Caerostris darwini draft genome.</title>
        <authorList>
            <person name="Kono N."/>
            <person name="Arakawa K."/>
        </authorList>
    </citation>
    <scope>NUCLEOTIDE SEQUENCE [LARGE SCALE GENOMIC DNA]</scope>
</reference>
<organism evidence="2 3">
    <name type="scientific">Caerostris darwini</name>
    <dbReference type="NCBI Taxonomy" id="1538125"/>
    <lineage>
        <taxon>Eukaryota</taxon>
        <taxon>Metazoa</taxon>
        <taxon>Ecdysozoa</taxon>
        <taxon>Arthropoda</taxon>
        <taxon>Chelicerata</taxon>
        <taxon>Arachnida</taxon>
        <taxon>Araneae</taxon>
        <taxon>Araneomorphae</taxon>
        <taxon>Entelegynae</taxon>
        <taxon>Araneoidea</taxon>
        <taxon>Araneidae</taxon>
        <taxon>Caerostris</taxon>
    </lineage>
</organism>
<proteinExistence type="predicted"/>
<protein>
    <submittedName>
        <fullName evidence="2">Uncharacterized protein</fullName>
    </submittedName>
</protein>
<name>A0AAV4Q2A3_9ARAC</name>
<evidence type="ECO:0000256" key="1">
    <source>
        <dbReference type="SAM" id="MobiDB-lite"/>
    </source>
</evidence>
<feature type="region of interest" description="Disordered" evidence="1">
    <location>
        <begin position="1"/>
        <end position="34"/>
    </location>
</feature>
<accession>A0AAV4Q2A3</accession>
<dbReference type="EMBL" id="BPLQ01003696">
    <property type="protein sequence ID" value="GIY02609.1"/>
    <property type="molecule type" value="Genomic_DNA"/>
</dbReference>
<keyword evidence="3" id="KW-1185">Reference proteome</keyword>
<gene>
    <name evidence="2" type="ORF">CDAR_620121</name>
</gene>
<dbReference type="Proteomes" id="UP001054837">
    <property type="component" value="Unassembled WGS sequence"/>
</dbReference>
<feature type="compositionally biased region" description="Polar residues" evidence="1">
    <location>
        <begin position="1"/>
        <end position="11"/>
    </location>
</feature>
<evidence type="ECO:0000313" key="2">
    <source>
        <dbReference type="EMBL" id="GIY02609.1"/>
    </source>
</evidence>
<comment type="caution">
    <text evidence="2">The sequence shown here is derived from an EMBL/GenBank/DDBJ whole genome shotgun (WGS) entry which is preliminary data.</text>
</comment>
<evidence type="ECO:0000313" key="3">
    <source>
        <dbReference type="Proteomes" id="UP001054837"/>
    </source>
</evidence>
<dbReference type="AlphaFoldDB" id="A0AAV4Q2A3"/>